<dbReference type="Pfam" id="PF14052">
    <property type="entry name" value="Caps_assemb_Wzi"/>
    <property type="match status" value="1"/>
</dbReference>
<comment type="caution">
    <text evidence="2">The sequence shown here is derived from an EMBL/GenBank/DDBJ whole genome shotgun (WGS) entry which is preliminary data.</text>
</comment>
<feature type="chain" id="PRO_5046718570" evidence="1">
    <location>
        <begin position="26"/>
        <end position="485"/>
    </location>
</feature>
<keyword evidence="1" id="KW-0732">Signal</keyword>
<dbReference type="RefSeq" id="WP_064546215.1">
    <property type="nucleotide sequence ID" value="NZ_LXEQ01000047.1"/>
</dbReference>
<evidence type="ECO:0000313" key="2">
    <source>
        <dbReference type="EMBL" id="OAT26286.1"/>
    </source>
</evidence>
<gene>
    <name evidence="2" type="ORF">M976_03004</name>
</gene>
<feature type="signal peptide" evidence="1">
    <location>
        <begin position="1"/>
        <end position="25"/>
    </location>
</feature>
<dbReference type="Proteomes" id="UP000078407">
    <property type="component" value="Unassembled WGS sequence"/>
</dbReference>
<proteinExistence type="predicted"/>
<dbReference type="EMBL" id="LXEQ01000047">
    <property type="protein sequence ID" value="OAT26286.1"/>
    <property type="molecule type" value="Genomic_DNA"/>
</dbReference>
<dbReference type="InterPro" id="IPR038636">
    <property type="entry name" value="Wzi_sf"/>
</dbReference>
<reference evidence="2 3" key="1">
    <citation type="submission" date="2016-04" db="EMBL/GenBank/DDBJ databases">
        <title>ATOL: Assembling a taxonomically balanced genome-scale reconstruction of the evolutionary history of the Enterobacteriaceae.</title>
        <authorList>
            <person name="Plunkett G.III."/>
            <person name="Neeno-Eckwall E.C."/>
            <person name="Glasner J.D."/>
            <person name="Perna N.T."/>
        </authorList>
    </citation>
    <scope>NUCLEOTIDE SEQUENCE [LARGE SCALE GENOMIC DNA]</scope>
    <source>
        <strain evidence="2 3">ATCC 51602</strain>
    </source>
</reference>
<sequence length="485" mass="53393">MKPLALLCRQSLCWALVCYCSNSVAAGLVSNDAQLRSDLTWLADRDVIHINLSTWPLSQEEITRTISQAKLQSSAANQAVLQRVEQRLADLKAPVRIKGWTQSDHPPLPQGFADTPASAHGIGAALASNGDFWDVNLQAQFESHQYIADSANINLNGAYAGVKLFNQWLAFGEIPQWWGPGNDGSTIRSDAARPVVGFLVQRADQSPFETPWLSWLGSWQYQLSAGQLRQYQRPQQPKLIGGRLTISPFSALDLGASRIMMWGGKGRPNTFHSFGDAFIGRDNTGSQDRDPGDQLGGVDFRLKLAPLIDLPLSVYGQVTGEDQAGVLPSHNTFIAGIEGHHAVNVWGESQLNWTLEGADTRSRMQKTGIIYYHYCYQQGYYQQGSPLGEAMGGDGTRYSGKLELVLANQQRLSARAVWVRVNRLSQPINQAFPHSDTLKGLELGWQTPLYKQITLNSGVGYTQGSSTKESELGVTFAFELPLLFN</sequence>
<dbReference type="InterPro" id="IPR026950">
    <property type="entry name" value="Caps_assemb_Wzi"/>
</dbReference>
<name>A0ABX2W5W5_9ENTR</name>
<protein>
    <submittedName>
        <fullName evidence="2">K30 capsule biosynthesis protein</fullName>
    </submittedName>
</protein>
<evidence type="ECO:0000313" key="3">
    <source>
        <dbReference type="Proteomes" id="UP000078407"/>
    </source>
</evidence>
<evidence type="ECO:0000256" key="1">
    <source>
        <dbReference type="SAM" id="SignalP"/>
    </source>
</evidence>
<keyword evidence="3" id="KW-1185">Reference proteome</keyword>
<accession>A0ABX2W5W5</accession>
<dbReference type="Gene3D" id="2.40.160.130">
    <property type="entry name" value="Capsule assembly protein Wzi"/>
    <property type="match status" value="1"/>
</dbReference>
<organism evidence="2 3">
    <name type="scientific">Buttiauxella ferragutiae ATCC 51602</name>
    <dbReference type="NCBI Taxonomy" id="1354252"/>
    <lineage>
        <taxon>Bacteria</taxon>
        <taxon>Pseudomonadati</taxon>
        <taxon>Pseudomonadota</taxon>
        <taxon>Gammaproteobacteria</taxon>
        <taxon>Enterobacterales</taxon>
        <taxon>Enterobacteriaceae</taxon>
        <taxon>Buttiauxella</taxon>
    </lineage>
</organism>